<proteinExistence type="predicted"/>
<reference evidence="3 4" key="1">
    <citation type="journal article" date="2014" name="BMC Genomics">
        <title>Genome based analysis of type-I polyketide synthase and nonribosomal peptide synthetase gene clusters in seven strains of five representative Nocardia species.</title>
        <authorList>
            <person name="Komaki H."/>
            <person name="Ichikawa N."/>
            <person name="Hosoyama A."/>
            <person name="Takahashi-Nakaguchi A."/>
            <person name="Matsuzawa T."/>
            <person name="Suzuki K."/>
            <person name="Fujita N."/>
            <person name="Gonoi T."/>
        </authorList>
    </citation>
    <scope>NUCLEOTIDE SEQUENCE [LARGE SCALE GENOMIC DNA]</scope>
    <source>
        <strain evidence="3 4">NBRC 15531</strain>
    </source>
</reference>
<feature type="transmembrane region" description="Helical" evidence="2">
    <location>
        <begin position="122"/>
        <end position="144"/>
    </location>
</feature>
<protein>
    <submittedName>
        <fullName evidence="3">Uncharacterized protein</fullName>
    </submittedName>
</protein>
<accession>U5EG82</accession>
<dbReference type="AlphaFoldDB" id="U5EG82"/>
<dbReference type="Proteomes" id="UP000017048">
    <property type="component" value="Unassembled WGS sequence"/>
</dbReference>
<evidence type="ECO:0000313" key="3">
    <source>
        <dbReference type="EMBL" id="GAD84149.1"/>
    </source>
</evidence>
<keyword evidence="2" id="KW-0472">Membrane</keyword>
<feature type="compositionally biased region" description="Low complexity" evidence="1">
    <location>
        <begin position="60"/>
        <end position="75"/>
    </location>
</feature>
<evidence type="ECO:0000313" key="4">
    <source>
        <dbReference type="Proteomes" id="UP000017048"/>
    </source>
</evidence>
<feature type="compositionally biased region" description="Low complexity" evidence="1">
    <location>
        <begin position="17"/>
        <end position="27"/>
    </location>
</feature>
<gene>
    <name evidence="3" type="ORF">NCAST_21_00990</name>
</gene>
<keyword evidence="2" id="KW-1133">Transmembrane helix</keyword>
<dbReference type="STRING" id="1824.SAMN05444423_108149"/>
<feature type="region of interest" description="Disordered" evidence="1">
    <location>
        <begin position="1"/>
        <end position="83"/>
    </location>
</feature>
<organism evidence="3 4">
    <name type="scientific">Nocardia asteroides NBRC 15531</name>
    <dbReference type="NCBI Taxonomy" id="1110697"/>
    <lineage>
        <taxon>Bacteria</taxon>
        <taxon>Bacillati</taxon>
        <taxon>Actinomycetota</taxon>
        <taxon>Actinomycetes</taxon>
        <taxon>Mycobacteriales</taxon>
        <taxon>Nocardiaceae</taxon>
        <taxon>Nocardia</taxon>
    </lineage>
</organism>
<dbReference type="eggNOG" id="ENOG502ZN2M">
    <property type="taxonomic scope" value="Bacteria"/>
</dbReference>
<keyword evidence="4" id="KW-1185">Reference proteome</keyword>
<feature type="transmembrane region" description="Helical" evidence="2">
    <location>
        <begin position="200"/>
        <end position="219"/>
    </location>
</feature>
<comment type="caution">
    <text evidence="3">The sequence shown here is derived from an EMBL/GenBank/DDBJ whole genome shotgun (WGS) entry which is preliminary data.</text>
</comment>
<dbReference type="EMBL" id="BAFO02000021">
    <property type="protein sequence ID" value="GAD84149.1"/>
    <property type="molecule type" value="Genomic_DNA"/>
</dbReference>
<feature type="transmembrane region" description="Helical" evidence="2">
    <location>
        <begin position="150"/>
        <end position="167"/>
    </location>
</feature>
<evidence type="ECO:0000256" key="1">
    <source>
        <dbReference type="SAM" id="MobiDB-lite"/>
    </source>
</evidence>
<name>U5EG82_NOCAS</name>
<sequence length="232" mass="22896">MLHSEGQPLTGPEHHPAAPGDSAIPSAAAPPPQHPPHFPAPTGPTRRYDGSYVTYPGDPGYPTGAGEAAAPPLGGMEHPAAPHPGYPAAPPPGYTGYPGQPGFAGYPQAPIRMPGSVRAAQVLSFVAAGLGVVLIVATGVVAGAEAAGRATAGSLLFLILGGFAFSFPTGGPGVRTAAIVLGALTALCGLGSAASGLPPSLLGMLIGGAVVILLAQRAAQAWFHRPRLPGGR</sequence>
<evidence type="ECO:0000256" key="2">
    <source>
        <dbReference type="SAM" id="Phobius"/>
    </source>
</evidence>
<keyword evidence="2" id="KW-0812">Transmembrane</keyword>
<feature type="compositionally biased region" description="Pro residues" evidence="1">
    <location>
        <begin position="28"/>
        <end position="42"/>
    </location>
</feature>